<dbReference type="GO" id="GO:0005886">
    <property type="term" value="C:plasma membrane"/>
    <property type="evidence" value="ECO:0007669"/>
    <property type="project" value="TreeGrafter"/>
</dbReference>
<feature type="transmembrane region" description="Helical" evidence="5">
    <location>
        <begin position="218"/>
        <end position="236"/>
    </location>
</feature>
<dbReference type="InterPro" id="IPR020846">
    <property type="entry name" value="MFS_dom"/>
</dbReference>
<dbReference type="AlphaFoldDB" id="A0A4Q9MPS7"/>
<feature type="transmembrane region" description="Helical" evidence="5">
    <location>
        <begin position="379"/>
        <end position="399"/>
    </location>
</feature>
<feature type="transmembrane region" description="Helical" evidence="5">
    <location>
        <begin position="58"/>
        <end position="76"/>
    </location>
</feature>
<feature type="transmembrane region" description="Helical" evidence="5">
    <location>
        <begin position="113"/>
        <end position="134"/>
    </location>
</feature>
<protein>
    <submittedName>
        <fullName evidence="7">MFS general substrate transporter</fullName>
    </submittedName>
</protein>
<evidence type="ECO:0000259" key="6">
    <source>
        <dbReference type="PROSITE" id="PS50850"/>
    </source>
</evidence>
<organism evidence="7">
    <name type="scientific">Dichomitus squalens</name>
    <dbReference type="NCBI Taxonomy" id="114155"/>
    <lineage>
        <taxon>Eukaryota</taxon>
        <taxon>Fungi</taxon>
        <taxon>Dikarya</taxon>
        <taxon>Basidiomycota</taxon>
        <taxon>Agaricomycotina</taxon>
        <taxon>Agaricomycetes</taxon>
        <taxon>Polyporales</taxon>
        <taxon>Polyporaceae</taxon>
        <taxon>Dichomitus</taxon>
    </lineage>
</organism>
<feature type="transmembrane region" description="Helical" evidence="5">
    <location>
        <begin position="283"/>
        <end position="303"/>
    </location>
</feature>
<feature type="transmembrane region" description="Helical" evidence="5">
    <location>
        <begin position="484"/>
        <end position="503"/>
    </location>
</feature>
<accession>A0A4Q9MPS7</accession>
<feature type="transmembrane region" description="Helical" evidence="5">
    <location>
        <begin position="349"/>
        <end position="367"/>
    </location>
</feature>
<dbReference type="PANTHER" id="PTHR23501:SF102">
    <property type="entry name" value="DRUG TRANSPORTER, PUTATIVE (AFU_ORTHOLOGUE AFUA_3G08530)-RELATED"/>
    <property type="match status" value="1"/>
</dbReference>
<dbReference type="GO" id="GO:0022857">
    <property type="term" value="F:transmembrane transporter activity"/>
    <property type="evidence" value="ECO:0007669"/>
    <property type="project" value="InterPro"/>
</dbReference>
<evidence type="ECO:0000256" key="1">
    <source>
        <dbReference type="ARBA" id="ARBA00004141"/>
    </source>
</evidence>
<feature type="domain" description="Major facilitator superfamily (MFS) profile" evidence="6">
    <location>
        <begin position="23"/>
        <end position="508"/>
    </location>
</feature>
<keyword evidence="4 5" id="KW-0472">Membrane</keyword>
<dbReference type="EMBL" id="ML143415">
    <property type="protein sequence ID" value="TBU29167.1"/>
    <property type="molecule type" value="Genomic_DNA"/>
</dbReference>
<keyword evidence="2 5" id="KW-0812">Transmembrane</keyword>
<sequence length="534" mass="57495">MSEITLTRHLDTKPRKGSAFWLAFASMLVALFLSALDMSAIPTALPTIVDDLEGGDKFIWVGSAYGLASTAILFPCSRFADIFGRKHLLLASITLFALGSALAGAAQDMNLLIVARVVQGLGGGAIFLLTEIITSDLVPLAERGTYQGYLILAYSMASGIGPVVGGVLSDKASWRWIFYLNLPVTGVAAFLTAVFLHLHSPEGSIWAKLVRMDWFGNALMVAGSTLTLIGLTWGGIRYSWSSAHVLIPLVLGIALMAIFFAYERAVVVEPTLPLDVLNNRTVLAANFATFVHGIVALAAIYYIPVYFQACKGASPMRSSVDTLPIALVISPFAILCGVTTKITQTYRPINLLGWVLSIIGFGLLTLLRPTTPMGQLVGFQFLMAAGVGIVWAAVIYPVLAPLPVTRIAAALGFFSFCRSFAQTWGITIAGVILQNQLKSRLPKSFVARYPEGVEIAHATIPMIPSLEEPLKTEVQDAFAASFSVIWKVMIGFCATGLLSVFLLKEIPMLRHTDGTYALKERSAEMDAERAGVKP</sequence>
<feature type="transmembrane region" description="Helical" evidence="5">
    <location>
        <begin position="146"/>
        <end position="164"/>
    </location>
</feature>
<evidence type="ECO:0000256" key="4">
    <source>
        <dbReference type="ARBA" id="ARBA00023136"/>
    </source>
</evidence>
<feature type="transmembrane region" description="Helical" evidence="5">
    <location>
        <begin position="411"/>
        <end position="433"/>
    </location>
</feature>
<name>A0A4Q9MPS7_9APHY</name>
<dbReference type="PRINTS" id="PR01036">
    <property type="entry name" value="TCRTETB"/>
</dbReference>
<dbReference type="InterPro" id="IPR036259">
    <property type="entry name" value="MFS_trans_sf"/>
</dbReference>
<dbReference type="Pfam" id="PF07690">
    <property type="entry name" value="MFS_1"/>
    <property type="match status" value="1"/>
</dbReference>
<dbReference type="Proteomes" id="UP000292957">
    <property type="component" value="Unassembled WGS sequence"/>
</dbReference>
<feature type="transmembrane region" description="Helical" evidence="5">
    <location>
        <begin position="20"/>
        <end position="38"/>
    </location>
</feature>
<feature type="transmembrane region" description="Helical" evidence="5">
    <location>
        <begin position="323"/>
        <end position="342"/>
    </location>
</feature>
<dbReference type="PROSITE" id="PS50850">
    <property type="entry name" value="MFS"/>
    <property type="match status" value="1"/>
</dbReference>
<dbReference type="PANTHER" id="PTHR23501">
    <property type="entry name" value="MAJOR FACILITATOR SUPERFAMILY"/>
    <property type="match status" value="1"/>
</dbReference>
<feature type="transmembrane region" description="Helical" evidence="5">
    <location>
        <begin position="88"/>
        <end position="107"/>
    </location>
</feature>
<feature type="transmembrane region" description="Helical" evidence="5">
    <location>
        <begin position="176"/>
        <end position="198"/>
    </location>
</feature>
<dbReference type="Gene3D" id="1.20.1250.20">
    <property type="entry name" value="MFS general substrate transporter like domains"/>
    <property type="match status" value="1"/>
</dbReference>
<evidence type="ECO:0000256" key="2">
    <source>
        <dbReference type="ARBA" id="ARBA00022692"/>
    </source>
</evidence>
<dbReference type="InterPro" id="IPR011701">
    <property type="entry name" value="MFS"/>
</dbReference>
<reference evidence="7" key="1">
    <citation type="submission" date="2019-01" db="EMBL/GenBank/DDBJ databases">
        <title>Draft genome sequences of three monokaryotic isolates of the white-rot basidiomycete fungus Dichomitus squalens.</title>
        <authorList>
            <consortium name="DOE Joint Genome Institute"/>
            <person name="Lopez S.C."/>
            <person name="Andreopoulos B."/>
            <person name="Pangilinan J."/>
            <person name="Lipzen A."/>
            <person name="Riley R."/>
            <person name="Ahrendt S."/>
            <person name="Ng V."/>
            <person name="Barry K."/>
            <person name="Daum C."/>
            <person name="Grigoriev I.V."/>
            <person name="Hilden K.S."/>
            <person name="Makela M.R."/>
            <person name="de Vries R.P."/>
        </authorList>
    </citation>
    <scope>NUCLEOTIDE SEQUENCE [LARGE SCALE GENOMIC DNA]</scope>
    <source>
        <strain evidence="7">OM18370.1</strain>
    </source>
</reference>
<keyword evidence="3 5" id="KW-1133">Transmembrane helix</keyword>
<evidence type="ECO:0000313" key="7">
    <source>
        <dbReference type="EMBL" id="TBU29167.1"/>
    </source>
</evidence>
<gene>
    <name evidence="7" type="ORF">BD311DRAFT_788013</name>
</gene>
<proteinExistence type="predicted"/>
<feature type="transmembrane region" description="Helical" evidence="5">
    <location>
        <begin position="242"/>
        <end position="262"/>
    </location>
</feature>
<evidence type="ECO:0000256" key="3">
    <source>
        <dbReference type="ARBA" id="ARBA00022989"/>
    </source>
</evidence>
<evidence type="ECO:0000256" key="5">
    <source>
        <dbReference type="SAM" id="Phobius"/>
    </source>
</evidence>
<dbReference type="SUPFAM" id="SSF103473">
    <property type="entry name" value="MFS general substrate transporter"/>
    <property type="match status" value="1"/>
</dbReference>
<comment type="subcellular location">
    <subcellularLocation>
        <location evidence="1">Membrane</location>
        <topology evidence="1">Multi-pass membrane protein</topology>
    </subcellularLocation>
</comment>
<dbReference type="OrthoDB" id="3437016at2759"/>